<gene>
    <name evidence="19" type="ORF">GA0116948_10939</name>
</gene>
<dbReference type="AlphaFoldDB" id="A0A1C4EMQ2"/>
<evidence type="ECO:0000256" key="2">
    <source>
        <dbReference type="ARBA" id="ARBA00004524"/>
    </source>
</evidence>
<dbReference type="GO" id="GO:0006694">
    <property type="term" value="P:steroid biosynthetic process"/>
    <property type="evidence" value="ECO:0007669"/>
    <property type="project" value="TreeGrafter"/>
</dbReference>
<dbReference type="PANTHER" id="PTHR10556">
    <property type="entry name" value="3-OXO-5-ALPHA-STEROID 4-DEHYDROGENASE"/>
    <property type="match status" value="1"/>
</dbReference>
<comment type="function">
    <text evidence="12">Converts testosterone into 5-alpha-dihydrotestosterone and progesterone or corticosterone into their corresponding 5-alpha-3-oxosteroids. It plays a central role in sexual differentiation and androgen physiology.</text>
</comment>
<evidence type="ECO:0000313" key="19">
    <source>
        <dbReference type="EMBL" id="SCC44782.1"/>
    </source>
</evidence>
<evidence type="ECO:0000256" key="8">
    <source>
        <dbReference type="ARBA" id="ARBA00022989"/>
    </source>
</evidence>
<evidence type="ECO:0000256" key="12">
    <source>
        <dbReference type="ARBA" id="ARBA00037789"/>
    </source>
</evidence>
<feature type="transmembrane region" description="Helical" evidence="17">
    <location>
        <begin position="145"/>
        <end position="162"/>
    </location>
</feature>
<evidence type="ECO:0000256" key="7">
    <source>
        <dbReference type="ARBA" id="ARBA00022857"/>
    </source>
</evidence>
<feature type="domain" description="3-oxo-5-alpha-steroid 4-dehydrogenase C-terminal" evidence="18">
    <location>
        <begin position="106"/>
        <end position="255"/>
    </location>
</feature>
<keyword evidence="6" id="KW-0492">Microsome</keyword>
<keyword evidence="7" id="KW-0521">NADP</keyword>
<dbReference type="RefSeq" id="WP_089712932.1">
    <property type="nucleotide sequence ID" value="NZ_FMAR01000009.1"/>
</dbReference>
<dbReference type="Pfam" id="PF02544">
    <property type="entry name" value="Steroid_dh"/>
    <property type="match status" value="1"/>
</dbReference>
<keyword evidence="9" id="KW-0560">Oxidoreductase</keyword>
<evidence type="ECO:0000256" key="1">
    <source>
        <dbReference type="ARBA" id="ARBA00004477"/>
    </source>
</evidence>
<proteinExistence type="predicted"/>
<dbReference type="GO" id="GO:0030154">
    <property type="term" value="P:cell differentiation"/>
    <property type="evidence" value="ECO:0007669"/>
    <property type="project" value="UniProtKB-KW"/>
</dbReference>
<evidence type="ECO:0000256" key="9">
    <source>
        <dbReference type="ARBA" id="ARBA00023002"/>
    </source>
</evidence>
<comment type="subcellular location">
    <subcellularLocation>
        <location evidence="1">Endoplasmic reticulum membrane</location>
        <topology evidence="1">Multi-pass membrane protein</topology>
    </subcellularLocation>
    <subcellularLocation>
        <location evidence="2">Microsome membrane</location>
    </subcellularLocation>
</comment>
<dbReference type="EMBL" id="FMAR01000009">
    <property type="protein sequence ID" value="SCC44782.1"/>
    <property type="molecule type" value="Genomic_DNA"/>
</dbReference>
<evidence type="ECO:0000256" key="5">
    <source>
        <dbReference type="ARBA" id="ARBA00022824"/>
    </source>
</evidence>
<evidence type="ECO:0000256" key="13">
    <source>
        <dbReference type="ARBA" id="ARBA00039428"/>
    </source>
</evidence>
<dbReference type="InterPro" id="IPR001104">
    <property type="entry name" value="3-oxo-5_a-steroid_4-DH_C"/>
</dbReference>
<reference evidence="19 20" key="1">
    <citation type="submission" date="2016-08" db="EMBL/GenBank/DDBJ databases">
        <authorList>
            <person name="Seilhamer J.J."/>
        </authorList>
    </citation>
    <scope>NUCLEOTIDE SEQUENCE [LARGE SCALE GENOMIC DNA]</scope>
    <source>
        <strain evidence="19 20">A37T2</strain>
    </source>
</reference>
<evidence type="ECO:0000259" key="18">
    <source>
        <dbReference type="Pfam" id="PF02544"/>
    </source>
</evidence>
<keyword evidence="5" id="KW-0256">Endoplasmic reticulum</keyword>
<accession>A0A1C4EMQ2</accession>
<evidence type="ECO:0000256" key="10">
    <source>
        <dbReference type="ARBA" id="ARBA00023098"/>
    </source>
</evidence>
<evidence type="ECO:0000256" key="14">
    <source>
        <dbReference type="ARBA" id="ARBA00041664"/>
    </source>
</evidence>
<evidence type="ECO:0000256" key="3">
    <source>
        <dbReference type="ARBA" id="ARBA00022692"/>
    </source>
</evidence>
<keyword evidence="11 17" id="KW-0472">Membrane</keyword>
<evidence type="ECO:0000313" key="20">
    <source>
        <dbReference type="Proteomes" id="UP000242818"/>
    </source>
</evidence>
<keyword evidence="3 17" id="KW-0812">Transmembrane</keyword>
<evidence type="ECO:0000256" key="16">
    <source>
        <dbReference type="ARBA" id="ARBA00049166"/>
    </source>
</evidence>
<protein>
    <recommendedName>
        <fullName evidence="13">3-oxo-5-alpha-steroid 4-dehydrogenase 1</fullName>
    </recommendedName>
    <alternativeName>
        <fullName evidence="14">SR type 1</fullName>
    </alternativeName>
    <alternativeName>
        <fullName evidence="15">Steroid 5-alpha-reductase 1</fullName>
    </alternativeName>
</protein>
<dbReference type="Gene3D" id="1.20.120.1630">
    <property type="match status" value="1"/>
</dbReference>
<keyword evidence="20" id="KW-1185">Reference proteome</keyword>
<evidence type="ECO:0000256" key="17">
    <source>
        <dbReference type="SAM" id="Phobius"/>
    </source>
</evidence>
<dbReference type="FunFam" id="1.20.120.1630:FF:000014">
    <property type="entry name" value="Steroid 5-alpha reductase, putative"/>
    <property type="match status" value="1"/>
</dbReference>
<name>A0A1C4EMQ2_9BACT</name>
<dbReference type="PROSITE" id="PS50244">
    <property type="entry name" value="S5A_REDUCTASE"/>
    <property type="match status" value="1"/>
</dbReference>
<evidence type="ECO:0000256" key="11">
    <source>
        <dbReference type="ARBA" id="ARBA00023136"/>
    </source>
</evidence>
<evidence type="ECO:0000256" key="15">
    <source>
        <dbReference type="ARBA" id="ARBA00042579"/>
    </source>
</evidence>
<keyword evidence="4" id="KW-0221">Differentiation</keyword>
<keyword evidence="8 17" id="KW-1133">Transmembrane helix</keyword>
<feature type="transmembrane region" description="Helical" evidence="17">
    <location>
        <begin position="111"/>
        <end position="133"/>
    </location>
</feature>
<dbReference type="InterPro" id="IPR039357">
    <property type="entry name" value="SRD5A/TECR"/>
</dbReference>
<dbReference type="STRING" id="1335309.GA0116948_10939"/>
<dbReference type="PIRSF" id="PIRSF015596">
    <property type="entry name" value="5_alpha-SR2"/>
    <property type="match status" value="1"/>
</dbReference>
<sequence>MNHFISYQHYTFFIACWIVIGIGAGLYLLRREAPYGKFSNNNWGPMISNKLGWMVMEATVIVTVLLWLPLPQMQWLSPSGIMIILFLIHYIHRSFIYPFMIRTKGKKMPALIMLSAVLFNTVNGSLLGIWFAFFAHYPDNWCSSPAFIIGCILYISGMLINWRSDYQLINLRKNGETGYKIPQQGLFQYVSSPNLMGEIIEWSGYALLTWSLPAVTFLIWTCANLVPRAVANHRWYKQKFSEYPPERKILFPFIW</sequence>
<dbReference type="GO" id="GO:0016020">
    <property type="term" value="C:membrane"/>
    <property type="evidence" value="ECO:0007669"/>
    <property type="project" value="InterPro"/>
</dbReference>
<dbReference type="OrthoDB" id="4688552at2"/>
<dbReference type="Proteomes" id="UP000242818">
    <property type="component" value="Unassembled WGS sequence"/>
</dbReference>
<comment type="catalytic activity">
    <reaction evidence="16">
        <text>androst-4-ene-3,17-dione + NADPH + H(+) = 5alpha-androstan-3,17-dione + NADP(+)</text>
        <dbReference type="Rhea" id="RHEA:50816"/>
        <dbReference type="ChEBI" id="CHEBI:15378"/>
        <dbReference type="ChEBI" id="CHEBI:15994"/>
        <dbReference type="ChEBI" id="CHEBI:16422"/>
        <dbReference type="ChEBI" id="CHEBI:57783"/>
        <dbReference type="ChEBI" id="CHEBI:58349"/>
    </reaction>
    <physiologicalReaction direction="left-to-right" evidence="16">
        <dbReference type="Rhea" id="RHEA:50817"/>
    </physiologicalReaction>
</comment>
<feature type="transmembrane region" description="Helical" evidence="17">
    <location>
        <begin position="12"/>
        <end position="30"/>
    </location>
</feature>
<dbReference type="GO" id="GO:0003865">
    <property type="term" value="F:3-oxo-5-alpha-steroid 4-dehydrogenase activity"/>
    <property type="evidence" value="ECO:0007669"/>
    <property type="project" value="InterPro"/>
</dbReference>
<feature type="transmembrane region" description="Helical" evidence="17">
    <location>
        <begin position="51"/>
        <end position="69"/>
    </location>
</feature>
<dbReference type="PANTHER" id="PTHR10556:SF57">
    <property type="entry name" value="3-OXO-5-ALPHA-STEROID 4-DEHYDROGENASE 1"/>
    <property type="match status" value="1"/>
</dbReference>
<evidence type="ECO:0000256" key="6">
    <source>
        <dbReference type="ARBA" id="ARBA00022848"/>
    </source>
</evidence>
<organism evidence="19 20">
    <name type="scientific">Chitinophaga costaii</name>
    <dbReference type="NCBI Taxonomy" id="1335309"/>
    <lineage>
        <taxon>Bacteria</taxon>
        <taxon>Pseudomonadati</taxon>
        <taxon>Bacteroidota</taxon>
        <taxon>Chitinophagia</taxon>
        <taxon>Chitinophagales</taxon>
        <taxon>Chitinophagaceae</taxon>
        <taxon>Chitinophaga</taxon>
    </lineage>
</organism>
<keyword evidence="10" id="KW-0443">Lipid metabolism</keyword>
<dbReference type="InterPro" id="IPR016636">
    <property type="entry name" value="3-oxo-5-alpha-steroid_4-DH"/>
</dbReference>
<evidence type="ECO:0000256" key="4">
    <source>
        <dbReference type="ARBA" id="ARBA00022782"/>
    </source>
</evidence>
<feature type="transmembrane region" description="Helical" evidence="17">
    <location>
        <begin position="75"/>
        <end position="91"/>
    </location>
</feature>